<gene>
    <name evidence="2" type="ORF">Q9L58_006131</name>
</gene>
<feature type="compositionally biased region" description="Acidic residues" evidence="1">
    <location>
        <begin position="131"/>
        <end position="143"/>
    </location>
</feature>
<comment type="caution">
    <text evidence="2">The sequence shown here is derived from an EMBL/GenBank/DDBJ whole genome shotgun (WGS) entry which is preliminary data.</text>
</comment>
<dbReference type="Proteomes" id="UP001447188">
    <property type="component" value="Unassembled WGS sequence"/>
</dbReference>
<proteinExistence type="predicted"/>
<keyword evidence="3" id="KW-1185">Reference proteome</keyword>
<reference evidence="2 3" key="1">
    <citation type="submission" date="2024-02" db="EMBL/GenBank/DDBJ databases">
        <title>Discinaceae phylogenomics.</title>
        <authorList>
            <person name="Dirks A.C."/>
            <person name="James T.Y."/>
        </authorList>
    </citation>
    <scope>NUCLEOTIDE SEQUENCE [LARGE SCALE GENOMIC DNA]</scope>
    <source>
        <strain evidence="2 3">ACD0624</strain>
    </source>
</reference>
<evidence type="ECO:0000313" key="2">
    <source>
        <dbReference type="EMBL" id="KAL0634937.1"/>
    </source>
</evidence>
<organism evidence="2 3">
    <name type="scientific">Discina gigas</name>
    <dbReference type="NCBI Taxonomy" id="1032678"/>
    <lineage>
        <taxon>Eukaryota</taxon>
        <taxon>Fungi</taxon>
        <taxon>Dikarya</taxon>
        <taxon>Ascomycota</taxon>
        <taxon>Pezizomycotina</taxon>
        <taxon>Pezizomycetes</taxon>
        <taxon>Pezizales</taxon>
        <taxon>Discinaceae</taxon>
        <taxon>Discina</taxon>
    </lineage>
</organism>
<name>A0ABR3GG87_9PEZI</name>
<accession>A0ABR3GG87</accession>
<dbReference type="EMBL" id="JBBBZM010000081">
    <property type="protein sequence ID" value="KAL0634937.1"/>
    <property type="molecule type" value="Genomic_DNA"/>
</dbReference>
<evidence type="ECO:0000313" key="3">
    <source>
        <dbReference type="Proteomes" id="UP001447188"/>
    </source>
</evidence>
<feature type="region of interest" description="Disordered" evidence="1">
    <location>
        <begin position="126"/>
        <end position="158"/>
    </location>
</feature>
<sequence length="187" mass="20692">MLASTSLTAIPSHVLQPALQPVASRISLLPRVASSTQIRADPGLSQPHPSTIQAPTDEEIEAALADARESDPSGQNDDFYYLGYQSREDLADIPTAPIQRQDEEGYDIEPRFHYHSVDNTWRVYPPQFSFPEDEASDEEDEEAGGPTAGKGRKRDKLKRLGVQLFKRVSAMRKNNGRSGKDTTPASR</sequence>
<protein>
    <submittedName>
        <fullName evidence="2">Uncharacterized protein</fullName>
    </submittedName>
</protein>
<evidence type="ECO:0000256" key="1">
    <source>
        <dbReference type="SAM" id="MobiDB-lite"/>
    </source>
</evidence>
<feature type="region of interest" description="Disordered" evidence="1">
    <location>
        <begin position="168"/>
        <end position="187"/>
    </location>
</feature>